<keyword evidence="2" id="KW-1133">Transmembrane helix</keyword>
<keyword evidence="2" id="KW-0472">Membrane</keyword>
<proteinExistence type="predicted"/>
<protein>
    <recommendedName>
        <fullName evidence="5">Transmembrane protein</fullName>
    </recommendedName>
</protein>
<dbReference type="Proteomes" id="UP000810252">
    <property type="component" value="Unassembled WGS sequence"/>
</dbReference>
<dbReference type="EMBL" id="JADIMQ010000003">
    <property type="protein sequence ID" value="MBO8447678.1"/>
    <property type="molecule type" value="Genomic_DNA"/>
</dbReference>
<gene>
    <name evidence="3" type="ORF">IAC29_00210</name>
</gene>
<evidence type="ECO:0008006" key="5">
    <source>
        <dbReference type="Google" id="ProtNLM"/>
    </source>
</evidence>
<evidence type="ECO:0000313" key="3">
    <source>
        <dbReference type="EMBL" id="MBO8447678.1"/>
    </source>
</evidence>
<reference evidence="3" key="2">
    <citation type="journal article" date="2021" name="PeerJ">
        <title>Extensive microbial diversity within the chicken gut microbiome revealed by metagenomics and culture.</title>
        <authorList>
            <person name="Gilroy R."/>
            <person name="Ravi A."/>
            <person name="Getino M."/>
            <person name="Pursley I."/>
            <person name="Horton D.L."/>
            <person name="Alikhan N.F."/>
            <person name="Baker D."/>
            <person name="Gharbi K."/>
            <person name="Hall N."/>
            <person name="Watson M."/>
            <person name="Adriaenssens E.M."/>
            <person name="Foster-Nyarko E."/>
            <person name="Jarju S."/>
            <person name="Secka A."/>
            <person name="Antonio M."/>
            <person name="Oren A."/>
            <person name="Chaudhuri R.R."/>
            <person name="La Ragione R."/>
            <person name="Hildebrand F."/>
            <person name="Pallen M.J."/>
        </authorList>
    </citation>
    <scope>NUCLEOTIDE SEQUENCE</scope>
    <source>
        <strain evidence="3">20514</strain>
    </source>
</reference>
<feature type="compositionally biased region" description="Basic and acidic residues" evidence="1">
    <location>
        <begin position="150"/>
        <end position="163"/>
    </location>
</feature>
<feature type="region of interest" description="Disordered" evidence="1">
    <location>
        <begin position="132"/>
        <end position="163"/>
    </location>
</feature>
<evidence type="ECO:0000256" key="2">
    <source>
        <dbReference type="SAM" id="Phobius"/>
    </source>
</evidence>
<name>A0A9D9HF04_9BACT</name>
<organism evidence="3 4">
    <name type="scientific">Candidatus Cryptobacteroides merdigallinarum</name>
    <dbReference type="NCBI Taxonomy" id="2840770"/>
    <lineage>
        <taxon>Bacteria</taxon>
        <taxon>Pseudomonadati</taxon>
        <taxon>Bacteroidota</taxon>
        <taxon>Bacteroidia</taxon>
        <taxon>Bacteroidales</taxon>
        <taxon>Candidatus Cryptobacteroides</taxon>
    </lineage>
</organism>
<sequence>MESDFILWTFIISAILLCAAGACFIFCPGHPSGRKCAGQGEETEGVTALVEIREDAQQNDAAPEPENLDGIQPCQSSFGMLSAEKDGKTDIEEFSGGSLGGDRLHEVLSNLILSGMEVEDGEGNRLTADQATGMAGASESVVPDNMPEAPRTDPEPEESRDSRVAEAIRRLETNLSDIKRQSI</sequence>
<keyword evidence="2" id="KW-0812">Transmembrane</keyword>
<accession>A0A9D9HF04</accession>
<dbReference type="AlphaFoldDB" id="A0A9D9HF04"/>
<comment type="caution">
    <text evidence="3">The sequence shown here is derived from an EMBL/GenBank/DDBJ whole genome shotgun (WGS) entry which is preliminary data.</text>
</comment>
<evidence type="ECO:0000313" key="4">
    <source>
        <dbReference type="Proteomes" id="UP000810252"/>
    </source>
</evidence>
<feature type="transmembrane region" description="Helical" evidence="2">
    <location>
        <begin position="6"/>
        <end position="27"/>
    </location>
</feature>
<evidence type="ECO:0000256" key="1">
    <source>
        <dbReference type="SAM" id="MobiDB-lite"/>
    </source>
</evidence>
<reference evidence="3" key="1">
    <citation type="submission" date="2020-10" db="EMBL/GenBank/DDBJ databases">
        <authorList>
            <person name="Gilroy R."/>
        </authorList>
    </citation>
    <scope>NUCLEOTIDE SEQUENCE</scope>
    <source>
        <strain evidence="3">20514</strain>
    </source>
</reference>